<sequence length="27" mass="3158">MKSWMCQCHQADTIRSLTGQMRILTMS</sequence>
<organism evidence="1">
    <name type="scientific">Timema douglasi</name>
    <name type="common">Walking stick</name>
    <dbReference type="NCBI Taxonomy" id="61478"/>
    <lineage>
        <taxon>Eukaryota</taxon>
        <taxon>Metazoa</taxon>
        <taxon>Ecdysozoa</taxon>
        <taxon>Arthropoda</taxon>
        <taxon>Hexapoda</taxon>
        <taxon>Insecta</taxon>
        <taxon>Pterygota</taxon>
        <taxon>Neoptera</taxon>
        <taxon>Polyneoptera</taxon>
        <taxon>Phasmatodea</taxon>
        <taxon>Timematodea</taxon>
        <taxon>Timematoidea</taxon>
        <taxon>Timematidae</taxon>
        <taxon>Timema</taxon>
    </lineage>
</organism>
<proteinExistence type="predicted"/>
<accession>A0A7R8ZGA7</accession>
<dbReference type="AlphaFoldDB" id="A0A7R8ZGA7"/>
<gene>
    <name evidence="1" type="ORF">TDIB3V08_LOCUS12568</name>
</gene>
<protein>
    <submittedName>
        <fullName evidence="1">Uncharacterized protein</fullName>
    </submittedName>
</protein>
<dbReference type="EMBL" id="OA581659">
    <property type="protein sequence ID" value="CAD7206419.1"/>
    <property type="molecule type" value="Genomic_DNA"/>
</dbReference>
<evidence type="ECO:0000313" key="1">
    <source>
        <dbReference type="EMBL" id="CAD7206419.1"/>
    </source>
</evidence>
<name>A0A7R8ZGA7_TIMDO</name>
<reference evidence="1" key="1">
    <citation type="submission" date="2020-11" db="EMBL/GenBank/DDBJ databases">
        <authorList>
            <person name="Tran Van P."/>
        </authorList>
    </citation>
    <scope>NUCLEOTIDE SEQUENCE</scope>
</reference>